<accession>A0A645IC01</accession>
<organism evidence="2">
    <name type="scientific">bioreactor metagenome</name>
    <dbReference type="NCBI Taxonomy" id="1076179"/>
    <lineage>
        <taxon>unclassified sequences</taxon>
        <taxon>metagenomes</taxon>
        <taxon>ecological metagenomes</taxon>
    </lineage>
</organism>
<dbReference type="InterPro" id="IPR025736">
    <property type="entry name" value="PucR_C-HTH_dom"/>
</dbReference>
<dbReference type="Gene3D" id="1.10.10.2840">
    <property type="entry name" value="PucR C-terminal helix-turn-helix domain"/>
    <property type="match status" value="1"/>
</dbReference>
<protein>
    <recommendedName>
        <fullName evidence="1">PucR C-terminal helix-turn-helix domain-containing protein</fullName>
    </recommendedName>
</protein>
<dbReference type="PANTHER" id="PTHR33744:SF15">
    <property type="entry name" value="CARBOHYDRATE DIACID REGULATOR"/>
    <property type="match status" value="1"/>
</dbReference>
<name>A0A645IC01_9ZZZZ</name>
<comment type="caution">
    <text evidence="2">The sequence shown here is derived from an EMBL/GenBank/DDBJ whole genome shotgun (WGS) entry which is preliminary data.</text>
</comment>
<feature type="domain" description="PucR C-terminal helix-turn-helix" evidence="1">
    <location>
        <begin position="87"/>
        <end position="142"/>
    </location>
</feature>
<dbReference type="Pfam" id="PF13556">
    <property type="entry name" value="HTH_30"/>
    <property type="match status" value="1"/>
</dbReference>
<reference evidence="2" key="1">
    <citation type="submission" date="2019-08" db="EMBL/GenBank/DDBJ databases">
        <authorList>
            <person name="Kucharzyk K."/>
            <person name="Murdoch R.W."/>
            <person name="Higgins S."/>
            <person name="Loffler F."/>
        </authorList>
    </citation>
    <scope>NUCLEOTIDE SEQUENCE</scope>
</reference>
<gene>
    <name evidence="2" type="ORF">SDC9_193396</name>
</gene>
<dbReference type="InterPro" id="IPR042070">
    <property type="entry name" value="PucR_C-HTH_sf"/>
</dbReference>
<sequence length="148" mass="17511">MRENLCKAGVSNIFDNILDLNAYFKQANRALFMGNIIDKNLWCYRFEDYKVKYLMNQCIREFNIEQIVPQGLLSLKKYDTENNTELCTTLYTFIKNKFNASKTADDLYIHRSTLLARLNKINAVSYFDLDDFNIVLHLMISFYLMNDI</sequence>
<dbReference type="EMBL" id="VSSQ01105996">
    <property type="protein sequence ID" value="MPN45824.1"/>
    <property type="molecule type" value="Genomic_DNA"/>
</dbReference>
<dbReference type="AlphaFoldDB" id="A0A645IC01"/>
<evidence type="ECO:0000313" key="2">
    <source>
        <dbReference type="EMBL" id="MPN45824.1"/>
    </source>
</evidence>
<dbReference type="InterPro" id="IPR051448">
    <property type="entry name" value="CdaR-like_regulators"/>
</dbReference>
<dbReference type="PANTHER" id="PTHR33744">
    <property type="entry name" value="CARBOHYDRATE DIACID REGULATOR"/>
    <property type="match status" value="1"/>
</dbReference>
<proteinExistence type="predicted"/>
<evidence type="ECO:0000259" key="1">
    <source>
        <dbReference type="Pfam" id="PF13556"/>
    </source>
</evidence>